<dbReference type="KEGG" id="slx:SLAV_04880"/>
<keyword evidence="4" id="KW-0472">Membrane</keyword>
<evidence type="ECO:0000256" key="4">
    <source>
        <dbReference type="ARBA" id="ARBA00023136"/>
    </source>
</evidence>
<keyword evidence="2" id="KW-0812">Transmembrane</keyword>
<dbReference type="InterPro" id="IPR004695">
    <property type="entry name" value="SLAC1/Mae1/Ssu1/TehA"/>
</dbReference>
<evidence type="ECO:0000313" key="5">
    <source>
        <dbReference type="EMBL" id="ATZ22882.1"/>
    </source>
</evidence>
<dbReference type="InterPro" id="IPR038665">
    <property type="entry name" value="Voltage-dep_anion_channel_sf"/>
</dbReference>
<keyword evidence="3" id="KW-1133">Transmembrane helix</keyword>
<name>A0A2K8P811_STRLA</name>
<dbReference type="CDD" id="cd09319">
    <property type="entry name" value="TDT_like_1"/>
    <property type="match status" value="1"/>
</dbReference>
<proteinExistence type="predicted"/>
<dbReference type="RefSeq" id="WP_051840814.1">
    <property type="nucleotide sequence ID" value="NZ_CP024985.1"/>
</dbReference>
<dbReference type="EMBL" id="CP024985">
    <property type="protein sequence ID" value="ATZ22882.1"/>
    <property type="molecule type" value="Genomic_DNA"/>
</dbReference>
<gene>
    <name evidence="5" type="ORF">SLAV_04880</name>
</gene>
<dbReference type="Proteomes" id="UP000231791">
    <property type="component" value="Chromosome"/>
</dbReference>
<protein>
    <submittedName>
        <fullName evidence="5">C4-dicarboxylate transporter/malic acid transport protein</fullName>
    </submittedName>
</protein>
<organism evidence="5 6">
    <name type="scientific">Streptomyces lavendulae subsp. lavendulae</name>
    <dbReference type="NCBI Taxonomy" id="58340"/>
    <lineage>
        <taxon>Bacteria</taxon>
        <taxon>Bacillati</taxon>
        <taxon>Actinomycetota</taxon>
        <taxon>Actinomycetes</taxon>
        <taxon>Kitasatosporales</taxon>
        <taxon>Streptomycetaceae</taxon>
        <taxon>Streptomyces</taxon>
    </lineage>
</organism>
<evidence type="ECO:0000256" key="3">
    <source>
        <dbReference type="ARBA" id="ARBA00022989"/>
    </source>
</evidence>
<comment type="subcellular location">
    <subcellularLocation>
        <location evidence="1">Membrane</location>
        <topology evidence="1">Multi-pass membrane protein</topology>
    </subcellularLocation>
</comment>
<keyword evidence="6" id="KW-1185">Reference proteome</keyword>
<dbReference type="GO" id="GO:0055085">
    <property type="term" value="P:transmembrane transport"/>
    <property type="evidence" value="ECO:0007669"/>
    <property type="project" value="InterPro"/>
</dbReference>
<dbReference type="GO" id="GO:0016020">
    <property type="term" value="C:membrane"/>
    <property type="evidence" value="ECO:0007669"/>
    <property type="project" value="UniProtKB-SubCell"/>
</dbReference>
<dbReference type="AlphaFoldDB" id="A0A2K8P811"/>
<evidence type="ECO:0000256" key="2">
    <source>
        <dbReference type="ARBA" id="ARBA00022692"/>
    </source>
</evidence>
<evidence type="ECO:0000256" key="1">
    <source>
        <dbReference type="ARBA" id="ARBA00004141"/>
    </source>
</evidence>
<evidence type="ECO:0000313" key="6">
    <source>
        <dbReference type="Proteomes" id="UP000231791"/>
    </source>
</evidence>
<accession>A0A2K8P811</accession>
<dbReference type="GeneID" id="49382108"/>
<dbReference type="OrthoDB" id="4538527at2"/>
<dbReference type="Pfam" id="PF03595">
    <property type="entry name" value="SLAC1"/>
    <property type="match status" value="1"/>
</dbReference>
<dbReference type="Gene3D" id="1.50.10.150">
    <property type="entry name" value="Voltage-dependent anion channel"/>
    <property type="match status" value="1"/>
</dbReference>
<sequence>MAGREVCSWWAGLPPAAGGAVMAAGILSVGLQLTGRTGASLAALAIACVLWLLLAADFAIRLAADRGRFRAEADTPAALTAVAATTVLGTRLSQLGLQGLATGLLVLAALIWPGLLCAVMRHWHHRMPGAAFLVCVATQGLAVLAATLAAAYRLDWLDRAALACFCLGALLYLVALRHFDLREVFGGAGDHWVAGGALSITALAGAKLTAAPLWTGAAHTALRTATLVSLAVSLGWYAVLLAAEVRSPRTHYDIRRWSTVFPLGMTATTCLYAAAPTGVPWLHPLGGVLLWISVAAWLLTFVAWAAQPSWRRPGTLSRVRAWPTRSR</sequence>
<reference evidence="5 6" key="1">
    <citation type="submission" date="2017-11" db="EMBL/GenBank/DDBJ databases">
        <title>Complete genome sequence of Streptomyces lavendulae subsp. lavendulae CCM 3239 (formerly 'Streptomyces aureofaciens CCM 3239'), the producer of the angucycline-type antibiotic auricin.</title>
        <authorList>
            <person name="Busche T."/>
            <person name="Novakova R."/>
            <person name="Al'Dilaimi A."/>
            <person name="Homerova D."/>
            <person name="Feckova L."/>
            <person name="Rezuchova B."/>
            <person name="Mingyar E."/>
            <person name="Csolleiova D."/>
            <person name="Bekeova C."/>
            <person name="Winkler A."/>
            <person name="Sevcikova B."/>
            <person name="Kalinowski J."/>
            <person name="Kormanec J."/>
            <person name="Ruckert C."/>
        </authorList>
    </citation>
    <scope>NUCLEOTIDE SEQUENCE [LARGE SCALE GENOMIC DNA]</scope>
    <source>
        <strain evidence="5 6">CCM 3239</strain>
    </source>
</reference>